<comment type="function">
    <text evidence="15">Cytokine that binds to TNFRSF10A/TRAILR1, TNFRSF10B/TRAILR2, TNFRSF10C/TRAILR3, TNFRSF10D/TRAILR4 and possibly also to TNFRSF11B/OPG. Induces apoptosis. Its activity may be modulated by binding to the decoy receptors TNFRSF10C/TRAILR3, TNFRSF10D/TRAILR4 and TNFRSF11B/OPG that cannot induce apoptosis.</text>
</comment>
<evidence type="ECO:0000256" key="9">
    <source>
        <dbReference type="ARBA" id="ARBA00022703"/>
    </source>
</evidence>
<dbReference type="GO" id="GO:0043123">
    <property type="term" value="P:positive regulation of canonical NF-kappaB signal transduction"/>
    <property type="evidence" value="ECO:0007669"/>
    <property type="project" value="Ensembl"/>
</dbReference>
<evidence type="ECO:0000256" key="2">
    <source>
        <dbReference type="ARBA" id="ARBA00004613"/>
    </source>
</evidence>
<organism evidence="20 21">
    <name type="scientific">Podarcis muralis</name>
    <name type="common">Wall lizard</name>
    <name type="synonym">Lacerta muralis</name>
    <dbReference type="NCBI Taxonomy" id="64176"/>
    <lineage>
        <taxon>Eukaryota</taxon>
        <taxon>Metazoa</taxon>
        <taxon>Chordata</taxon>
        <taxon>Craniata</taxon>
        <taxon>Vertebrata</taxon>
        <taxon>Euteleostomi</taxon>
        <taxon>Lepidosauria</taxon>
        <taxon>Squamata</taxon>
        <taxon>Bifurcata</taxon>
        <taxon>Unidentata</taxon>
        <taxon>Episquamata</taxon>
        <taxon>Laterata</taxon>
        <taxon>Lacertibaenia</taxon>
        <taxon>Lacertidae</taxon>
        <taxon>Podarcis</taxon>
    </lineage>
</organism>
<comment type="subcellular location">
    <subcellularLocation>
        <location evidence="1">Cell membrane</location>
        <topology evidence="1">Single-pass type II membrane protein</topology>
    </subcellularLocation>
    <subcellularLocation>
        <location evidence="2">Secreted</location>
    </subcellularLocation>
</comment>
<evidence type="ECO:0000256" key="14">
    <source>
        <dbReference type="ARBA" id="ARBA00023136"/>
    </source>
</evidence>
<evidence type="ECO:0000313" key="21">
    <source>
        <dbReference type="Proteomes" id="UP000472272"/>
    </source>
</evidence>
<dbReference type="FunFam" id="2.60.120.40:FF:000014">
    <property type="entry name" value="Tumor necrosis factor ligand superfamily member"/>
    <property type="match status" value="1"/>
</dbReference>
<dbReference type="GO" id="GO:0005164">
    <property type="term" value="F:tumor necrosis factor receptor binding"/>
    <property type="evidence" value="ECO:0007669"/>
    <property type="project" value="InterPro"/>
</dbReference>
<comment type="similarity">
    <text evidence="3">Belongs to the tumor necrosis factor family.</text>
</comment>
<keyword evidence="8" id="KW-0812">Transmembrane</keyword>
<reference evidence="20" key="2">
    <citation type="submission" date="2025-08" db="UniProtKB">
        <authorList>
            <consortium name="Ensembl"/>
        </authorList>
    </citation>
    <scope>IDENTIFICATION</scope>
</reference>
<dbReference type="GeneTree" id="ENSGT01130000278318"/>
<keyword evidence="10" id="KW-0479">Metal-binding</keyword>
<feature type="domain" description="THD" evidence="19">
    <location>
        <begin position="177"/>
        <end position="345"/>
    </location>
</feature>
<keyword evidence="11" id="KW-0862">Zinc</keyword>
<proteinExistence type="inferred from homology"/>
<keyword evidence="14" id="KW-0472">Membrane</keyword>
<dbReference type="PANTHER" id="PTHR11471:SF27">
    <property type="entry name" value="TUMOR NECROSIS FACTOR LIGAND SUPERFAMILY MEMBER 10"/>
    <property type="match status" value="1"/>
</dbReference>
<evidence type="ECO:0000256" key="16">
    <source>
        <dbReference type="ARBA" id="ARBA00063957"/>
    </source>
</evidence>
<dbReference type="Ensembl" id="ENSPMRT00000015091.1">
    <property type="protein sequence ID" value="ENSPMRP00000014125.1"/>
    <property type="gene ID" value="ENSPMRG00000009429.1"/>
</dbReference>
<dbReference type="PANTHER" id="PTHR11471">
    <property type="entry name" value="TUMOR NECROSIS FACTOR FAMILY MEMBER"/>
    <property type="match status" value="1"/>
</dbReference>
<evidence type="ECO:0000313" key="20">
    <source>
        <dbReference type="Ensembl" id="ENSPMRP00000014125.1"/>
    </source>
</evidence>
<dbReference type="SMART" id="SM00207">
    <property type="entry name" value="TNF"/>
    <property type="match status" value="1"/>
</dbReference>
<evidence type="ECO:0000256" key="13">
    <source>
        <dbReference type="ARBA" id="ARBA00022989"/>
    </source>
</evidence>
<evidence type="ECO:0000256" key="18">
    <source>
        <dbReference type="ARBA" id="ARBA00083215"/>
    </source>
</evidence>
<evidence type="ECO:0000256" key="3">
    <source>
        <dbReference type="ARBA" id="ARBA00008670"/>
    </source>
</evidence>
<dbReference type="CDD" id="cd00184">
    <property type="entry name" value="TNF"/>
    <property type="match status" value="1"/>
</dbReference>
<dbReference type="Proteomes" id="UP000472272">
    <property type="component" value="Chromosome 5"/>
</dbReference>
<dbReference type="PROSITE" id="PS50049">
    <property type="entry name" value="THD_2"/>
    <property type="match status" value="1"/>
</dbReference>
<dbReference type="GO" id="GO:0005615">
    <property type="term" value="C:extracellular space"/>
    <property type="evidence" value="ECO:0007669"/>
    <property type="project" value="UniProtKB-KW"/>
</dbReference>
<sequence length="346" mass="39467">MPKEEEPTASGWHTSHIDCLGRLTSRGYFGLSFDEEGGSRCDWKKGLLNAPPCFPFRWWPPNERRNGRWNEERAASRKTSTFFQRWISPPSSSLPKLRDTYSKNGYACLTRENFSLEDLDDSGYSEEGDPCWQVKLQLLRLIKKMIARNQAEVAASSVQGDASTVDSTVSQSVVPRTAAHLTASRIGKSVWATQNSSSRSRFGVKIGTWQTASWPHSFLHNVGLLDGELIILQAGYYYIYSQTYFRFREEEGVERRSDPDSDSVRNPRQMVQYISKRVDTYPDPILLMKSARTSCWAKRAEYGLYSIYQGGVFQLKRNDRIFVSISDMTLVDMDKEASFFGAFLVS</sequence>
<evidence type="ECO:0000256" key="8">
    <source>
        <dbReference type="ARBA" id="ARBA00022692"/>
    </source>
</evidence>
<evidence type="ECO:0000256" key="10">
    <source>
        <dbReference type="ARBA" id="ARBA00022723"/>
    </source>
</evidence>
<dbReference type="Gene3D" id="2.60.120.40">
    <property type="match status" value="1"/>
</dbReference>
<dbReference type="AlphaFoldDB" id="A0A670IQ53"/>
<reference evidence="20 21" key="1">
    <citation type="journal article" date="2019" name="Proc. Natl. Acad. Sci. U.S.A.">
        <title>Regulatory changes in pterin and carotenoid genes underlie balanced color polymorphisms in the wall lizard.</title>
        <authorList>
            <person name="Andrade P."/>
            <person name="Pinho C."/>
            <person name="Perez I de Lanuza G."/>
            <person name="Afonso S."/>
            <person name="Brejcha J."/>
            <person name="Rubin C.J."/>
            <person name="Wallerman O."/>
            <person name="Pereira P."/>
            <person name="Sabatino S.J."/>
            <person name="Bellati A."/>
            <person name="Pellitteri-Rosa D."/>
            <person name="Bosakova Z."/>
            <person name="Bunikis I."/>
            <person name="Carretero M.A."/>
            <person name="Feiner N."/>
            <person name="Marsik P."/>
            <person name="Pauperio F."/>
            <person name="Salvi D."/>
            <person name="Soler L."/>
            <person name="While G.M."/>
            <person name="Uller T."/>
            <person name="Font E."/>
            <person name="Andersson L."/>
            <person name="Carneiro M."/>
        </authorList>
    </citation>
    <scope>NUCLEOTIDE SEQUENCE</scope>
</reference>
<evidence type="ECO:0000256" key="12">
    <source>
        <dbReference type="ARBA" id="ARBA00022968"/>
    </source>
</evidence>
<dbReference type="GO" id="GO:0005886">
    <property type="term" value="C:plasma membrane"/>
    <property type="evidence" value="ECO:0007669"/>
    <property type="project" value="UniProtKB-SubCell"/>
</dbReference>
<dbReference type="GO" id="GO:0006955">
    <property type="term" value="P:immune response"/>
    <property type="evidence" value="ECO:0007669"/>
    <property type="project" value="InterPro"/>
</dbReference>
<dbReference type="GO" id="GO:0042802">
    <property type="term" value="F:identical protein binding"/>
    <property type="evidence" value="ECO:0007669"/>
    <property type="project" value="Ensembl"/>
</dbReference>
<evidence type="ECO:0000256" key="11">
    <source>
        <dbReference type="ARBA" id="ARBA00022833"/>
    </source>
</evidence>
<keyword evidence="6" id="KW-0964">Secreted</keyword>
<dbReference type="InterPro" id="IPR008983">
    <property type="entry name" value="Tumour_necrosis_fac-like_dom"/>
</dbReference>
<evidence type="ECO:0000256" key="7">
    <source>
        <dbReference type="ARBA" id="ARBA00022553"/>
    </source>
</evidence>
<protein>
    <recommendedName>
        <fullName evidence="17">Tumor necrosis factor ligand superfamily member 10</fullName>
    </recommendedName>
    <alternativeName>
        <fullName evidence="18">TNF-related apoptosis-inducing ligand</fullName>
    </alternativeName>
</protein>
<dbReference type="GO" id="GO:0008270">
    <property type="term" value="F:zinc ion binding"/>
    <property type="evidence" value="ECO:0007669"/>
    <property type="project" value="Ensembl"/>
</dbReference>
<dbReference type="GO" id="GO:0045569">
    <property type="term" value="F:TRAIL binding"/>
    <property type="evidence" value="ECO:0007669"/>
    <property type="project" value="Ensembl"/>
</dbReference>
<keyword evidence="4" id="KW-1003">Cell membrane</keyword>
<reference evidence="20" key="3">
    <citation type="submission" date="2025-09" db="UniProtKB">
        <authorList>
            <consortium name="Ensembl"/>
        </authorList>
    </citation>
    <scope>IDENTIFICATION</scope>
</reference>
<keyword evidence="9" id="KW-0053">Apoptosis</keyword>
<dbReference type="Pfam" id="PF00229">
    <property type="entry name" value="TNF"/>
    <property type="match status" value="1"/>
</dbReference>
<keyword evidence="7" id="KW-0597">Phosphoprotein</keyword>
<keyword evidence="12" id="KW-0735">Signal-anchor</keyword>
<evidence type="ECO:0000256" key="1">
    <source>
        <dbReference type="ARBA" id="ARBA00004401"/>
    </source>
</evidence>
<gene>
    <name evidence="20" type="primary">TNFSF10</name>
</gene>
<dbReference type="GO" id="GO:2001238">
    <property type="term" value="P:positive regulation of extrinsic apoptotic signaling pathway"/>
    <property type="evidence" value="ECO:0007669"/>
    <property type="project" value="Ensembl"/>
</dbReference>
<dbReference type="InterPro" id="IPR006052">
    <property type="entry name" value="TNF_dom"/>
</dbReference>
<dbReference type="GO" id="GO:0090200">
    <property type="term" value="P:positive regulation of release of cytochrome c from mitochondria"/>
    <property type="evidence" value="ECO:0007669"/>
    <property type="project" value="Ensembl"/>
</dbReference>
<evidence type="ECO:0000256" key="17">
    <source>
        <dbReference type="ARBA" id="ARBA00074586"/>
    </source>
</evidence>
<comment type="subunit">
    <text evidence="16">Homotrimer. One TNFSF10 homotrimer interacts with three TNFSF10A mononers. One TNFSF10 homotrimer interacts with three TNFSF10B mononers.</text>
</comment>
<accession>A0A670IQ53</accession>
<evidence type="ECO:0000256" key="4">
    <source>
        <dbReference type="ARBA" id="ARBA00022475"/>
    </source>
</evidence>
<keyword evidence="5" id="KW-0202">Cytokine</keyword>
<evidence type="ECO:0000259" key="19">
    <source>
        <dbReference type="PROSITE" id="PS50049"/>
    </source>
</evidence>
<evidence type="ECO:0000256" key="6">
    <source>
        <dbReference type="ARBA" id="ARBA00022525"/>
    </source>
</evidence>
<dbReference type="GO" id="GO:0036462">
    <property type="term" value="P:TRAIL-activated apoptotic signaling pathway"/>
    <property type="evidence" value="ECO:0007669"/>
    <property type="project" value="Ensembl"/>
</dbReference>
<evidence type="ECO:0000256" key="15">
    <source>
        <dbReference type="ARBA" id="ARBA00055277"/>
    </source>
</evidence>
<keyword evidence="21" id="KW-1185">Reference proteome</keyword>
<name>A0A670IQ53_PODMU</name>
<dbReference type="GO" id="GO:0005125">
    <property type="term" value="F:cytokine activity"/>
    <property type="evidence" value="ECO:0007669"/>
    <property type="project" value="UniProtKB-KW"/>
</dbReference>
<dbReference type="SUPFAM" id="SSF49842">
    <property type="entry name" value="TNF-like"/>
    <property type="match status" value="1"/>
</dbReference>
<evidence type="ECO:0000256" key="5">
    <source>
        <dbReference type="ARBA" id="ARBA00022514"/>
    </source>
</evidence>
<keyword evidence="13" id="KW-1133">Transmembrane helix</keyword>